<evidence type="ECO:0000313" key="13">
    <source>
        <dbReference type="Proteomes" id="UP000054302"/>
    </source>
</evidence>
<evidence type="ECO:0000256" key="6">
    <source>
        <dbReference type="ARBA" id="ARBA00022840"/>
    </source>
</evidence>
<evidence type="ECO:0000256" key="1">
    <source>
        <dbReference type="ARBA" id="ARBA00012513"/>
    </source>
</evidence>
<feature type="region of interest" description="Disordered" evidence="9">
    <location>
        <begin position="1"/>
        <end position="36"/>
    </location>
</feature>
<evidence type="ECO:0000256" key="4">
    <source>
        <dbReference type="ARBA" id="ARBA00022741"/>
    </source>
</evidence>
<dbReference type="InterPro" id="IPR000961">
    <property type="entry name" value="AGC-kinase_C"/>
</dbReference>
<keyword evidence="3" id="KW-0808">Transferase</keyword>
<dbReference type="HOGENOM" id="CLU_000288_19_1_1"/>
<keyword evidence="2" id="KW-0723">Serine/threonine-protein kinase</keyword>
<dbReference type="InterPro" id="IPR050236">
    <property type="entry name" value="Ser_Thr_kinase_AGC"/>
</dbReference>
<dbReference type="InterPro" id="IPR000719">
    <property type="entry name" value="Prot_kinase_dom"/>
</dbReference>
<dbReference type="PANTHER" id="PTHR24356:SF400">
    <property type="entry name" value="SERINE_THREONINE-PROTEIN KINASE CBK1"/>
    <property type="match status" value="1"/>
</dbReference>
<dbReference type="Pfam" id="PF00069">
    <property type="entry name" value="Pkinase"/>
    <property type="match status" value="2"/>
</dbReference>
<name>A0A0D1ZDV9_EXOME</name>
<accession>A0A0D1ZDV9</accession>
<dbReference type="PROSITE" id="PS51285">
    <property type="entry name" value="AGC_KINASE_CTER"/>
    <property type="match status" value="1"/>
</dbReference>
<dbReference type="Gene3D" id="1.10.510.10">
    <property type="entry name" value="Transferase(Phosphotransferase) domain 1"/>
    <property type="match status" value="1"/>
</dbReference>
<dbReference type="GO" id="GO:0035556">
    <property type="term" value="P:intracellular signal transduction"/>
    <property type="evidence" value="ECO:0007669"/>
    <property type="project" value="TreeGrafter"/>
</dbReference>
<keyword evidence="13" id="KW-1185">Reference proteome</keyword>
<dbReference type="EMBL" id="KN847522">
    <property type="protein sequence ID" value="KIV92892.1"/>
    <property type="molecule type" value="Genomic_DNA"/>
</dbReference>
<evidence type="ECO:0000256" key="9">
    <source>
        <dbReference type="SAM" id="MobiDB-lite"/>
    </source>
</evidence>
<feature type="region of interest" description="Disordered" evidence="9">
    <location>
        <begin position="222"/>
        <end position="267"/>
    </location>
</feature>
<protein>
    <recommendedName>
        <fullName evidence="1">non-specific serine/threonine protein kinase</fullName>
        <ecNumber evidence="1">2.7.11.1</ecNumber>
    </recommendedName>
</protein>
<dbReference type="GO" id="GO:0005524">
    <property type="term" value="F:ATP binding"/>
    <property type="evidence" value="ECO:0007669"/>
    <property type="project" value="UniProtKB-KW"/>
</dbReference>
<feature type="region of interest" description="Disordered" evidence="9">
    <location>
        <begin position="902"/>
        <end position="933"/>
    </location>
</feature>
<keyword evidence="4" id="KW-0547">Nucleotide-binding</keyword>
<reference evidence="12 13" key="1">
    <citation type="submission" date="2015-01" db="EMBL/GenBank/DDBJ databases">
        <title>The Genome Sequence of Exophiala mesophila CBS40295.</title>
        <authorList>
            <consortium name="The Broad Institute Genomics Platform"/>
            <person name="Cuomo C."/>
            <person name="de Hoog S."/>
            <person name="Gorbushina A."/>
            <person name="Stielow B."/>
            <person name="Teixiera M."/>
            <person name="Abouelleil A."/>
            <person name="Chapman S.B."/>
            <person name="Priest M."/>
            <person name="Young S.K."/>
            <person name="Wortman J."/>
            <person name="Nusbaum C."/>
            <person name="Birren B."/>
        </authorList>
    </citation>
    <scope>NUCLEOTIDE SEQUENCE [LARGE SCALE GENOMIC DNA]</scope>
    <source>
        <strain evidence="12 13">CBS 40295</strain>
    </source>
</reference>
<dbReference type="OMA" id="LRWIHRD"/>
<dbReference type="SUPFAM" id="SSF56112">
    <property type="entry name" value="Protein kinase-like (PK-like)"/>
    <property type="match status" value="1"/>
</dbReference>
<dbReference type="STRING" id="212818.A0A0D1ZDV9"/>
<dbReference type="Gene3D" id="3.30.200.20">
    <property type="entry name" value="Phosphorylase Kinase, domain 1"/>
    <property type="match status" value="1"/>
</dbReference>
<dbReference type="CDD" id="cd21742">
    <property type="entry name" value="MobB_NDR_LATS-like"/>
    <property type="match status" value="1"/>
</dbReference>
<dbReference type="VEuPathDB" id="FungiDB:PV10_04152"/>
<dbReference type="InterPro" id="IPR011009">
    <property type="entry name" value="Kinase-like_dom_sf"/>
</dbReference>
<keyword evidence="5" id="KW-0418">Kinase</keyword>
<dbReference type="OrthoDB" id="3638488at2759"/>
<dbReference type="GO" id="GO:0004674">
    <property type="term" value="F:protein serine/threonine kinase activity"/>
    <property type="evidence" value="ECO:0007669"/>
    <property type="project" value="UniProtKB-KW"/>
</dbReference>
<feature type="region of interest" description="Disordered" evidence="9">
    <location>
        <begin position="52"/>
        <end position="73"/>
    </location>
</feature>
<gene>
    <name evidence="12" type="ORF">PV10_04152</name>
</gene>
<evidence type="ECO:0000259" key="10">
    <source>
        <dbReference type="PROSITE" id="PS50011"/>
    </source>
</evidence>
<dbReference type="Proteomes" id="UP000054302">
    <property type="component" value="Unassembled WGS sequence"/>
</dbReference>
<evidence type="ECO:0000256" key="5">
    <source>
        <dbReference type="ARBA" id="ARBA00022777"/>
    </source>
</evidence>
<keyword evidence="6" id="KW-0067">ATP-binding</keyword>
<comment type="catalytic activity">
    <reaction evidence="7">
        <text>L-threonyl-[protein] + ATP = O-phospho-L-threonyl-[protein] + ADP + H(+)</text>
        <dbReference type="Rhea" id="RHEA:46608"/>
        <dbReference type="Rhea" id="RHEA-COMP:11060"/>
        <dbReference type="Rhea" id="RHEA-COMP:11605"/>
        <dbReference type="ChEBI" id="CHEBI:15378"/>
        <dbReference type="ChEBI" id="CHEBI:30013"/>
        <dbReference type="ChEBI" id="CHEBI:30616"/>
        <dbReference type="ChEBI" id="CHEBI:61977"/>
        <dbReference type="ChEBI" id="CHEBI:456216"/>
        <dbReference type="EC" id="2.7.11.1"/>
    </reaction>
</comment>
<evidence type="ECO:0000259" key="11">
    <source>
        <dbReference type="PROSITE" id="PS51285"/>
    </source>
</evidence>
<evidence type="ECO:0000313" key="12">
    <source>
        <dbReference type="EMBL" id="KIV92892.1"/>
    </source>
</evidence>
<feature type="compositionally biased region" description="Polar residues" evidence="9">
    <location>
        <begin position="52"/>
        <end position="71"/>
    </location>
</feature>
<evidence type="ECO:0000256" key="7">
    <source>
        <dbReference type="ARBA" id="ARBA00047899"/>
    </source>
</evidence>
<evidence type="ECO:0000256" key="8">
    <source>
        <dbReference type="ARBA" id="ARBA00048679"/>
    </source>
</evidence>
<feature type="domain" description="AGC-kinase C-terminal" evidence="11">
    <location>
        <begin position="806"/>
        <end position="883"/>
    </location>
</feature>
<dbReference type="GeneID" id="27321997"/>
<comment type="catalytic activity">
    <reaction evidence="8">
        <text>L-seryl-[protein] + ATP = O-phospho-L-seryl-[protein] + ADP + H(+)</text>
        <dbReference type="Rhea" id="RHEA:17989"/>
        <dbReference type="Rhea" id="RHEA-COMP:9863"/>
        <dbReference type="Rhea" id="RHEA-COMP:11604"/>
        <dbReference type="ChEBI" id="CHEBI:15378"/>
        <dbReference type="ChEBI" id="CHEBI:29999"/>
        <dbReference type="ChEBI" id="CHEBI:30616"/>
        <dbReference type="ChEBI" id="CHEBI:83421"/>
        <dbReference type="ChEBI" id="CHEBI:456216"/>
        <dbReference type="EC" id="2.7.11.1"/>
    </reaction>
</comment>
<feature type="domain" description="Protein kinase" evidence="10">
    <location>
        <begin position="393"/>
        <end position="757"/>
    </location>
</feature>
<dbReference type="RefSeq" id="XP_016224466.1">
    <property type="nucleotide sequence ID" value="XM_016368678.1"/>
</dbReference>
<feature type="compositionally biased region" description="Basic and acidic residues" evidence="9">
    <location>
        <begin position="924"/>
        <end position="933"/>
    </location>
</feature>
<proteinExistence type="predicted"/>
<dbReference type="AlphaFoldDB" id="A0A0D1ZDV9"/>
<dbReference type="PANTHER" id="PTHR24356">
    <property type="entry name" value="SERINE/THREONINE-PROTEIN KINASE"/>
    <property type="match status" value="1"/>
</dbReference>
<feature type="compositionally biased region" description="Low complexity" evidence="9">
    <location>
        <begin position="236"/>
        <end position="249"/>
    </location>
</feature>
<sequence length="1014" mass="114789">MPIINTASRKRDRSPSRPSPRSRSRLGTSMAKWSKQRLSQTTTLSHFLYDGNTSQSLESTSTGRSRTSVKSQLKRGVSNVKTIFHIGDHHSAGDAQVIPELLPPSPTHAPEVNLLGNDSNTTTIHQPLKLRLMGVHDIIESDRCRLRHQSAEPSPEVHVPNNVEESAGLLQSDRPRAQADPPNQPVPSLQRRLSQRLLSAFNNGPSTVVVRPEMRSRPSVQTFAVDNHSPPSAVDSSTPSTLNSGSSSTHGRAAATVTPQTSEPVTPTSIQPYGSAHSFDTERQHCVDDRILTPIPEAVVVETATIKTAETAASAKLFLETYFNSLFQAGPTRSLRRQKLQVILRDLGLSIDEEYKVRKAWDREESKALRQARLLKNTKVYARATRGLTPCGFETVKVLGKGSFGVVRLIKTKCAKPESATVTFADHRTFLPRLNKLRGANKSRTEVFAMKIIRKSDMIRNGQEGHLRAERDLLVAAEESTWIVPLIAAFQDHKHLYLVLEYSLGGDFLGLLIRKNILSEDVTRFYISEMILCVEEAHSIGWIHRDVKPDNFLIGKDGHLKISDFGLAFDGHWWHDQSFYHDHRQPLLDHLKIRIDGDDQDIKEKREFDERQSAARSNKQERRAWKNSVFSKDQPILGEPILDWRNRCQRRRLARSVVGTSQYMAPEVVRGELYDGRCDWWSVAIIMYECLYGFTPFACENRQDTKLKILQHKRTLQFPEMAHSVQPSAEAKDLMKSILVEKERRLSCHQYESNDYTRKIVGGRVMRQAADKTHSNYKGYFVFSNDAHDIKAHPWFCPRSATYAHVSLTWWDILATKRPPFIPHVRDYLDTRYFDDEGPVSDIDTASTTDTHAPGDTRGMGVPRREPKVNFSLRQSQHQQEQQNIIPSGALTLPSKVDLTPDVQYARHGPPDELRIPQHSPRKNPPEVDHPERPNVTLVDFGDQVDGPPENTVGGGEMLKVVKREVKRPKDIVLRDAGAGKQALKIRQQNAFMGYDYRRPPKVEEFVENMILTI</sequence>
<organism evidence="12 13">
    <name type="scientific">Exophiala mesophila</name>
    <name type="common">Black yeast-like fungus</name>
    <dbReference type="NCBI Taxonomy" id="212818"/>
    <lineage>
        <taxon>Eukaryota</taxon>
        <taxon>Fungi</taxon>
        <taxon>Dikarya</taxon>
        <taxon>Ascomycota</taxon>
        <taxon>Pezizomycotina</taxon>
        <taxon>Eurotiomycetes</taxon>
        <taxon>Chaetothyriomycetidae</taxon>
        <taxon>Chaetothyriales</taxon>
        <taxon>Herpotrichiellaceae</taxon>
        <taxon>Exophiala</taxon>
    </lineage>
</organism>
<dbReference type="PROSITE" id="PS50011">
    <property type="entry name" value="PROTEIN_KINASE_DOM"/>
    <property type="match status" value="1"/>
</dbReference>
<feature type="region of interest" description="Disordered" evidence="9">
    <location>
        <begin position="839"/>
        <end position="864"/>
    </location>
</feature>
<feature type="compositionally biased region" description="Polar residues" evidence="9">
    <location>
        <begin position="257"/>
        <end position="267"/>
    </location>
</feature>
<dbReference type="SMART" id="SM00220">
    <property type="entry name" value="S_TKc"/>
    <property type="match status" value="1"/>
</dbReference>
<dbReference type="EC" id="2.7.11.1" evidence="1"/>
<evidence type="ECO:0000256" key="3">
    <source>
        <dbReference type="ARBA" id="ARBA00022679"/>
    </source>
</evidence>
<dbReference type="InterPro" id="IPR059233">
    <property type="entry name" value="MobB_NdrA/B/Cbk1"/>
</dbReference>
<evidence type="ECO:0000256" key="2">
    <source>
        <dbReference type="ARBA" id="ARBA00022527"/>
    </source>
</evidence>